<dbReference type="RefSeq" id="WP_013821282.1">
    <property type="nucleotide sequence ID" value="NC_015573.1"/>
</dbReference>
<evidence type="ECO:0000313" key="1">
    <source>
        <dbReference type="EMBL" id="AEG13767.1"/>
    </source>
</evidence>
<keyword evidence="1" id="KW-0472">Membrane</keyword>
<proteinExistence type="predicted"/>
<organism evidence="1 2">
    <name type="scientific">Desulfofundulus kuznetsovii (strain DSM 6115 / VKM B-1805 / 17)</name>
    <name type="common">Desulfotomaculum kuznetsovii</name>
    <dbReference type="NCBI Taxonomy" id="760568"/>
    <lineage>
        <taxon>Bacteria</taxon>
        <taxon>Bacillati</taxon>
        <taxon>Bacillota</taxon>
        <taxon>Clostridia</taxon>
        <taxon>Eubacteriales</taxon>
        <taxon>Peptococcaceae</taxon>
        <taxon>Desulfofundulus</taxon>
    </lineage>
</organism>
<accession>A0AAU8PKL7</accession>
<gene>
    <name evidence="1" type="ordered locus">Desku_0122</name>
</gene>
<dbReference type="EMBL" id="CP002770">
    <property type="protein sequence ID" value="AEG13767.1"/>
    <property type="molecule type" value="Genomic_DNA"/>
</dbReference>
<dbReference type="AlphaFoldDB" id="A0AAU8PKL7"/>
<dbReference type="InterPro" id="IPR019613">
    <property type="entry name" value="DUF4198"/>
</dbReference>
<dbReference type="KEGG" id="dku:Desku_0122"/>
<keyword evidence="1" id="KW-0812">Transmembrane</keyword>
<dbReference type="Pfam" id="PF10670">
    <property type="entry name" value="DUF4198"/>
    <property type="match status" value="1"/>
</dbReference>
<keyword evidence="2" id="KW-1185">Reference proteome</keyword>
<reference evidence="2" key="1">
    <citation type="submission" date="2011-05" db="EMBL/GenBank/DDBJ databases">
        <title>Complete sequence of Desulfotomaculum kuznetsovii DSM 6115.</title>
        <authorList>
            <person name="Lucas S."/>
            <person name="Han J."/>
            <person name="Lapidus A."/>
            <person name="Cheng J.-F."/>
            <person name="Goodwin L."/>
            <person name="Pitluck S."/>
            <person name="Peters L."/>
            <person name="Mikhailova N."/>
            <person name="Lu M."/>
            <person name="Saunders E."/>
            <person name="Han C."/>
            <person name="Tapia R."/>
            <person name="Land M."/>
            <person name="Hauser L."/>
            <person name="Kyrpides N."/>
            <person name="Ivanova N."/>
            <person name="Pagani I."/>
            <person name="Nazina T."/>
            <person name="Ivanova A."/>
            <person name="Parshina S."/>
            <person name="Kuever J."/>
            <person name="Muyzer G."/>
            <person name="Plugge C."/>
            <person name="Stams A."/>
            <person name="Woyke T."/>
        </authorList>
    </citation>
    <scope>NUCLEOTIDE SEQUENCE [LARGE SCALE GENOMIC DNA]</scope>
    <source>
        <strain evidence="2">DSM 6115 / VKM B-1805 / 17</strain>
    </source>
</reference>
<name>A0AAU8PKL7_DESK7</name>
<sequence length="249" mass="27449">MKEKNVTLCDTTDLMVYGHEVWLEMAGSHGHAGGSVDIYVKWGHNMQTDGLARKEGMAALVVAPGGEKEELAIADGGPDYYLLRIPTPVEGFYHVVVQNTGSYVLDKEGKYQRGTRREHPDAVQAVLYNQYAQAFVPVGHDLEGVPQRAGMPLEIIPAVWKQWRVGDEIGLQVQFRGEPLDGVALDVACNGPGGYRQWQEMTGGDGRINLQAREPGRYLVVARYRMPEGEEGVYDALSLTATLCFLVTK</sequence>
<protein>
    <submittedName>
        <fullName evidence="1">Nickel transport complex protein, NikM subunit, transmembrane</fullName>
    </submittedName>
</protein>
<evidence type="ECO:0000313" key="2">
    <source>
        <dbReference type="Proteomes" id="UP000009229"/>
    </source>
</evidence>
<dbReference type="Proteomes" id="UP000009229">
    <property type="component" value="Chromosome"/>
</dbReference>